<dbReference type="Proteomes" id="UP000185860">
    <property type="component" value="Unassembled WGS sequence"/>
</dbReference>
<evidence type="ECO:0000313" key="1">
    <source>
        <dbReference type="EMBL" id="OKH30615.1"/>
    </source>
</evidence>
<dbReference type="AlphaFoldDB" id="A0A1U7I390"/>
<organism evidence="1 2">
    <name type="scientific">[Phormidium ambiguum] IAM M-71</name>
    <dbReference type="NCBI Taxonomy" id="454136"/>
    <lineage>
        <taxon>Bacteria</taxon>
        <taxon>Bacillati</taxon>
        <taxon>Cyanobacteriota</taxon>
        <taxon>Cyanophyceae</taxon>
        <taxon>Oscillatoriophycideae</taxon>
        <taxon>Aerosakkonematales</taxon>
        <taxon>Aerosakkonemataceae</taxon>
        <taxon>Floridanema</taxon>
    </lineage>
</organism>
<dbReference type="STRING" id="454136.NIES2119_30635"/>
<comment type="caution">
    <text evidence="1">The sequence shown here is derived from an EMBL/GenBank/DDBJ whole genome shotgun (WGS) entry which is preliminary data.</text>
</comment>
<dbReference type="OrthoDB" id="435824at2"/>
<name>A0A1U7I390_9CYAN</name>
<dbReference type="EMBL" id="MRCE01000062">
    <property type="protein sequence ID" value="OKH30615.1"/>
    <property type="molecule type" value="Genomic_DNA"/>
</dbReference>
<gene>
    <name evidence="1" type="ORF">NIES2119_30635</name>
</gene>
<protein>
    <submittedName>
        <fullName evidence="1">Uncharacterized protein</fullName>
    </submittedName>
</protein>
<proteinExistence type="predicted"/>
<sequence>MSEEILPSSFVYSQKQQICQEKRSWGEIFTESLSLEWMHQVLDPLLGCLKRKKHSIQIHRLEKDLVYLSAISISKSHQIFISFPVSPVSLGILLIAYYAHLSREERDIYNTHHAVSAKDFVIWIRPQDNGQILTLRTTKAFNLVDIDDTHCNLNEQIVCLPVYRFDESLKSEQLRVVMVRSLSEAIEFLKKSRYCSLVVLDDPSGRTYPSPSAFGERAFELASVCRHKQIPMVSIVPPWVMKDIEYHENNNCEGIKLWPIDFFALCSYPAEPSLFTNGVTSHPIEESYLILQRKRHALNEAEVIIKTFNFDTEDEEKIAELFQEASDLLLDLAKQQNLRNVWATGWEIWRHLSAPVLPFYHLWGEFLESAFKRLQSASNKCKDDKALILSYNLNSLAMRLSKLKYNPFIEIIKAADKATIVAVENAERANALEQFLTGSHSPSSMPQILPISQIRGLGGEKLIVIGQPKACYRDLLQTTFFRKIDVLLWSVLSERAERWWSNLEVDAREWHRKTWLALTENKQVGSYSFSPHYTSVQVVNTGKAKLSKSINLSKLEESFSSLTGTGLDSGLSEAISRNLDCHFLIEFELGLKIRTAPSSEFLVLSGKQAHVINVKELTAGTKVVLFDGMNRDELFAQKAGLLEDTKVNVLYRGLLKGWRELVKQQVKNSNSNLKTVCSQLFSDTGLPIGEETIQYNWMSGDDLLSLPREKEHFFWFIPPLARSGFEEFWQKANELRIKRRQLGQVISTCAQEGWKDRKPDEIVFQYQQVFITVGELREAMQILKVQSQPKLISHSPEFPFNRLFRE</sequence>
<evidence type="ECO:0000313" key="2">
    <source>
        <dbReference type="Proteomes" id="UP000185860"/>
    </source>
</evidence>
<reference evidence="1 2" key="1">
    <citation type="submission" date="2016-11" db="EMBL/GenBank/DDBJ databases">
        <title>Draft Genome Sequences of Nine Cyanobacterial Strains from Diverse Habitats.</title>
        <authorList>
            <person name="Zhu T."/>
            <person name="Hou S."/>
            <person name="Lu X."/>
            <person name="Hess W.R."/>
        </authorList>
    </citation>
    <scope>NUCLEOTIDE SEQUENCE [LARGE SCALE GENOMIC DNA]</scope>
    <source>
        <strain evidence="1 2">IAM M-71</strain>
    </source>
</reference>
<accession>A0A1U7I390</accession>